<dbReference type="EMBL" id="JASDAP010000027">
    <property type="protein sequence ID" value="KAK1878077.1"/>
    <property type="molecule type" value="Genomic_DNA"/>
</dbReference>
<organism evidence="2 3">
    <name type="scientific">Dissostichus eleginoides</name>
    <name type="common">Patagonian toothfish</name>
    <name type="synonym">Dissostichus amissus</name>
    <dbReference type="NCBI Taxonomy" id="100907"/>
    <lineage>
        <taxon>Eukaryota</taxon>
        <taxon>Metazoa</taxon>
        <taxon>Chordata</taxon>
        <taxon>Craniata</taxon>
        <taxon>Vertebrata</taxon>
        <taxon>Euteleostomi</taxon>
        <taxon>Actinopterygii</taxon>
        <taxon>Neopterygii</taxon>
        <taxon>Teleostei</taxon>
        <taxon>Neoteleostei</taxon>
        <taxon>Acanthomorphata</taxon>
        <taxon>Eupercaria</taxon>
        <taxon>Perciformes</taxon>
        <taxon>Notothenioidei</taxon>
        <taxon>Nototheniidae</taxon>
        <taxon>Dissostichus</taxon>
    </lineage>
</organism>
<dbReference type="AlphaFoldDB" id="A0AAD9EUJ6"/>
<comment type="caution">
    <text evidence="2">The sequence shown here is derived from an EMBL/GenBank/DDBJ whole genome shotgun (WGS) entry which is preliminary data.</text>
</comment>
<proteinExistence type="predicted"/>
<feature type="region of interest" description="Disordered" evidence="1">
    <location>
        <begin position="1"/>
        <end position="90"/>
    </location>
</feature>
<feature type="non-terminal residue" evidence="2">
    <location>
        <position position="1"/>
    </location>
</feature>
<feature type="region of interest" description="Disordered" evidence="1">
    <location>
        <begin position="183"/>
        <end position="252"/>
    </location>
</feature>
<sequence length="252" mass="28158">GEEQEEQGGEEGEEQEGEEGEEGEEQEEQGGEEQEGEGGEEGEEGEEQEEQGGEEQEGEGGEEGEEQEGRGERRERRERSRRERGERRERRERINHVRPVLIMNADTNQLSLVSYRTGFLFPLMDPLSLQQFGLLISEVKSAGGAAEGTTLDVERQSRAENIPEGHGITTKDFSQQHFPLEDSNRSQAVLQREKPSSHLPPSEVASHTAIYKDGQHTSGDARQAFGDLRGESDPLKSSRETEEKFFISASET</sequence>
<dbReference type="Proteomes" id="UP001228049">
    <property type="component" value="Unassembled WGS sequence"/>
</dbReference>
<feature type="compositionally biased region" description="Basic and acidic residues" evidence="1">
    <location>
        <begin position="228"/>
        <end position="245"/>
    </location>
</feature>
<gene>
    <name evidence="2" type="ORF">KUDE01_003385</name>
</gene>
<accession>A0AAD9EUJ6</accession>
<evidence type="ECO:0000313" key="3">
    <source>
        <dbReference type="Proteomes" id="UP001228049"/>
    </source>
</evidence>
<feature type="non-terminal residue" evidence="2">
    <location>
        <position position="252"/>
    </location>
</feature>
<feature type="compositionally biased region" description="Acidic residues" evidence="1">
    <location>
        <begin position="1"/>
        <end position="66"/>
    </location>
</feature>
<keyword evidence="3" id="KW-1185">Reference proteome</keyword>
<evidence type="ECO:0000313" key="2">
    <source>
        <dbReference type="EMBL" id="KAK1878077.1"/>
    </source>
</evidence>
<evidence type="ECO:0000256" key="1">
    <source>
        <dbReference type="SAM" id="MobiDB-lite"/>
    </source>
</evidence>
<protein>
    <submittedName>
        <fullName evidence="2">Reticulocyte-binding protein 2 like a</fullName>
    </submittedName>
</protein>
<reference evidence="2" key="1">
    <citation type="submission" date="2023-04" db="EMBL/GenBank/DDBJ databases">
        <title>Chromosome-level genome of Chaenocephalus aceratus.</title>
        <authorList>
            <person name="Park H."/>
        </authorList>
    </citation>
    <scope>NUCLEOTIDE SEQUENCE</scope>
    <source>
        <strain evidence="2">DE</strain>
        <tissue evidence="2">Muscle</tissue>
    </source>
</reference>
<name>A0AAD9EUJ6_DISEL</name>
<feature type="compositionally biased region" description="Basic and acidic residues" evidence="1">
    <location>
        <begin position="67"/>
        <end position="90"/>
    </location>
</feature>